<dbReference type="InterPro" id="IPR036942">
    <property type="entry name" value="Beta-barrel_TonB_sf"/>
</dbReference>
<dbReference type="PANTHER" id="PTHR30069">
    <property type="entry name" value="TONB-DEPENDENT OUTER MEMBRANE RECEPTOR"/>
    <property type="match status" value="1"/>
</dbReference>
<dbReference type="InterPro" id="IPR039426">
    <property type="entry name" value="TonB-dep_rcpt-like"/>
</dbReference>
<proteinExistence type="inferred from homology"/>
<sequence>MLSQYPSRLRKTPIMHRALAPFTLCALVPLAQAEEAAQPLEEVVVSAPLEQKLSEVARPATVLTGDELDLKVGATIGETLKNEAGVTSQSFGPGVGTPVIRGQSGPRVRVMSNSLGNGDVAQLSPDHANSIEPVLADRIEVLRGPATLLYGSGAIGGVVNILDNRVPERRAEQPVSGVFEQRYNSVSDQSISNLKLEGGQDAFAFHLDGFYRDGGNLHIGGPAIAENAARQSDAALQGVDIQNSDGVIPNTSARAKGGTVGFSLVGEQGYAGASINYLGNNYGIPPDGAGGPDTRINMKQTRYDFKSELKHPLAAIEALRLRFAHVDYTHTELSGGEAATLFNNQTYEGRLELAHAPIGPVKGVLGFQAVSSDFGAISMEDPVPLVPNSQIQNYGAFAVESFEHGPGRYELGLRGESASVSPQGGPGRDYAPISASGSGQWKIDEAHAVSFAVTRSQRAPQVQELFSHGFHDATHSYESGDPNLKLETSYNLDLGYRFKASWMSAELDLFQNWVNDYIYQQQTGGVFNDDLGVFQASCSSPGACAPVVQSSQADATFKGYEAKAIFPLMENAYGMVDLTLFSDFTRGEFVAGGDVPRMPPLRYGFQVDYAYDDHWSSNLRLTRGEKQDHPGANDTETNGYVLLNLAVQYEVQAFEGAKLRVFAQGNNLLDDNIRNSTSYLRNFAPEPGRGAELGVRIAY</sequence>
<dbReference type="STRING" id="1760988.SAMN02949497_0816"/>
<comment type="subcellular location">
    <subcellularLocation>
        <location evidence="1 8">Cell outer membrane</location>
        <topology evidence="1 8">Multi-pass membrane protein</topology>
    </subcellularLocation>
</comment>
<feature type="signal peptide" evidence="10">
    <location>
        <begin position="1"/>
        <end position="33"/>
    </location>
</feature>
<evidence type="ECO:0000256" key="7">
    <source>
        <dbReference type="ARBA" id="ARBA00023237"/>
    </source>
</evidence>
<evidence type="ECO:0000313" key="14">
    <source>
        <dbReference type="Proteomes" id="UP000192923"/>
    </source>
</evidence>
<dbReference type="GO" id="GO:0009279">
    <property type="term" value="C:cell outer membrane"/>
    <property type="evidence" value="ECO:0007669"/>
    <property type="project" value="UniProtKB-SubCell"/>
</dbReference>
<gene>
    <name evidence="13" type="ORF">SAMN02949497_0816</name>
</gene>
<name>A0A1Y6CSD4_9GAMM</name>
<protein>
    <submittedName>
        <fullName evidence="13">Iron complex outermembrane recepter protein</fullName>
    </submittedName>
</protein>
<feature type="domain" description="TonB-dependent receptor plug" evidence="12">
    <location>
        <begin position="53"/>
        <end position="158"/>
    </location>
</feature>
<keyword evidence="14" id="KW-1185">Reference proteome</keyword>
<evidence type="ECO:0000259" key="12">
    <source>
        <dbReference type="Pfam" id="PF07715"/>
    </source>
</evidence>
<evidence type="ECO:0000256" key="10">
    <source>
        <dbReference type="SAM" id="SignalP"/>
    </source>
</evidence>
<organism evidence="13 14">
    <name type="scientific">Methylomagnum ishizawai</name>
    <dbReference type="NCBI Taxonomy" id="1760988"/>
    <lineage>
        <taxon>Bacteria</taxon>
        <taxon>Pseudomonadati</taxon>
        <taxon>Pseudomonadota</taxon>
        <taxon>Gammaproteobacteria</taxon>
        <taxon>Methylococcales</taxon>
        <taxon>Methylococcaceae</taxon>
        <taxon>Methylomagnum</taxon>
    </lineage>
</organism>
<dbReference type="SUPFAM" id="SSF56935">
    <property type="entry name" value="Porins"/>
    <property type="match status" value="1"/>
</dbReference>
<evidence type="ECO:0000256" key="4">
    <source>
        <dbReference type="ARBA" id="ARBA00022692"/>
    </source>
</evidence>
<dbReference type="Pfam" id="PF00593">
    <property type="entry name" value="TonB_dep_Rec_b-barrel"/>
    <property type="match status" value="1"/>
</dbReference>
<keyword evidence="2 8" id="KW-0813">Transport</keyword>
<dbReference type="Pfam" id="PF07715">
    <property type="entry name" value="Plug"/>
    <property type="match status" value="1"/>
</dbReference>
<dbReference type="EMBL" id="FXAM01000001">
    <property type="protein sequence ID" value="SMF93529.1"/>
    <property type="molecule type" value="Genomic_DNA"/>
</dbReference>
<dbReference type="PROSITE" id="PS52016">
    <property type="entry name" value="TONB_DEPENDENT_REC_3"/>
    <property type="match status" value="1"/>
</dbReference>
<keyword evidence="6 8" id="KW-0472">Membrane</keyword>
<keyword evidence="10" id="KW-0732">Signal</keyword>
<dbReference type="InterPro" id="IPR012910">
    <property type="entry name" value="Plug_dom"/>
</dbReference>
<keyword evidence="7 8" id="KW-0998">Cell outer membrane</keyword>
<evidence type="ECO:0000256" key="3">
    <source>
        <dbReference type="ARBA" id="ARBA00022452"/>
    </source>
</evidence>
<dbReference type="Proteomes" id="UP000192923">
    <property type="component" value="Unassembled WGS sequence"/>
</dbReference>
<dbReference type="AlphaFoldDB" id="A0A1Y6CSD4"/>
<feature type="chain" id="PRO_5012306053" evidence="10">
    <location>
        <begin position="34"/>
        <end position="699"/>
    </location>
</feature>
<keyword evidence="5 9" id="KW-0798">TonB box</keyword>
<dbReference type="Gene3D" id="2.170.130.10">
    <property type="entry name" value="TonB-dependent receptor, plug domain"/>
    <property type="match status" value="1"/>
</dbReference>
<dbReference type="InterPro" id="IPR000531">
    <property type="entry name" value="Beta-barrel_TonB"/>
</dbReference>
<dbReference type="GO" id="GO:0044718">
    <property type="term" value="P:siderophore transmembrane transport"/>
    <property type="evidence" value="ECO:0007669"/>
    <property type="project" value="TreeGrafter"/>
</dbReference>
<dbReference type="PANTHER" id="PTHR30069:SF40">
    <property type="entry name" value="TONB-DEPENDENT RECEPTOR NMB0964-RELATED"/>
    <property type="match status" value="1"/>
</dbReference>
<evidence type="ECO:0000256" key="2">
    <source>
        <dbReference type="ARBA" id="ARBA00022448"/>
    </source>
</evidence>
<evidence type="ECO:0000256" key="5">
    <source>
        <dbReference type="ARBA" id="ARBA00023077"/>
    </source>
</evidence>
<reference evidence="13 14" key="1">
    <citation type="submission" date="2016-12" db="EMBL/GenBank/DDBJ databases">
        <authorList>
            <person name="Song W.-J."/>
            <person name="Kurnit D.M."/>
        </authorList>
    </citation>
    <scope>NUCLEOTIDE SEQUENCE [LARGE SCALE GENOMIC DNA]</scope>
    <source>
        <strain evidence="13 14">175</strain>
    </source>
</reference>
<evidence type="ECO:0000256" key="9">
    <source>
        <dbReference type="RuleBase" id="RU003357"/>
    </source>
</evidence>
<keyword evidence="3 8" id="KW-1134">Transmembrane beta strand</keyword>
<comment type="similarity">
    <text evidence="8 9">Belongs to the TonB-dependent receptor family.</text>
</comment>
<evidence type="ECO:0000256" key="6">
    <source>
        <dbReference type="ARBA" id="ARBA00023136"/>
    </source>
</evidence>
<dbReference type="InterPro" id="IPR037066">
    <property type="entry name" value="Plug_dom_sf"/>
</dbReference>
<dbReference type="Gene3D" id="2.40.170.20">
    <property type="entry name" value="TonB-dependent receptor, beta-barrel domain"/>
    <property type="match status" value="1"/>
</dbReference>
<evidence type="ECO:0000259" key="11">
    <source>
        <dbReference type="Pfam" id="PF00593"/>
    </source>
</evidence>
<evidence type="ECO:0000256" key="8">
    <source>
        <dbReference type="PROSITE-ProRule" id="PRU01360"/>
    </source>
</evidence>
<accession>A0A1Y6CSD4</accession>
<evidence type="ECO:0000313" key="13">
    <source>
        <dbReference type="EMBL" id="SMF93529.1"/>
    </source>
</evidence>
<feature type="domain" description="TonB-dependent receptor-like beta-barrel" evidence="11">
    <location>
        <begin position="268"/>
        <end position="668"/>
    </location>
</feature>
<evidence type="ECO:0000256" key="1">
    <source>
        <dbReference type="ARBA" id="ARBA00004571"/>
    </source>
</evidence>
<keyword evidence="4 8" id="KW-0812">Transmembrane</keyword>
<dbReference type="GO" id="GO:0015344">
    <property type="term" value="F:siderophore uptake transmembrane transporter activity"/>
    <property type="evidence" value="ECO:0007669"/>
    <property type="project" value="TreeGrafter"/>
</dbReference>